<keyword evidence="2" id="KW-1185">Reference proteome</keyword>
<protein>
    <submittedName>
        <fullName evidence="1">Uncharacterized protein</fullName>
    </submittedName>
</protein>
<dbReference type="AlphaFoldDB" id="A0A0F5MN78"/>
<organism evidence="1 2">
    <name type="scientific">Candidatus Arcanibacter lacustris</name>
    <dbReference type="NCBI Taxonomy" id="1607817"/>
    <lineage>
        <taxon>Bacteria</taxon>
        <taxon>Pseudomonadati</taxon>
        <taxon>Pseudomonadota</taxon>
        <taxon>Alphaproteobacteria</taxon>
        <taxon>Rickettsiales</taxon>
        <taxon>Candidatus Arcanibacter</taxon>
    </lineage>
</organism>
<gene>
    <name evidence="1" type="ORF">SZ25_00888</name>
</gene>
<evidence type="ECO:0000313" key="1">
    <source>
        <dbReference type="EMBL" id="KKB96029.1"/>
    </source>
</evidence>
<sequence length="26" mass="3100">PNLDNVMDQLIQNLSKVTSRWREIET</sequence>
<reference evidence="1 2" key="1">
    <citation type="submission" date="2015-02" db="EMBL/GenBank/DDBJ databases">
        <title>Single cell genomics of a rare environmental alphaproteobacterium provides unique insights into Rickettsiaceae evolution.</title>
        <authorList>
            <person name="Martijn J."/>
            <person name="Schulz F."/>
            <person name="Zaremba-Niedzwiedzka K."/>
            <person name="Viklund J."/>
            <person name="Stepanauskas R."/>
            <person name="Andersson S.G.E."/>
            <person name="Horn M."/>
            <person name="Guy L."/>
            <person name="Ettema T.J.G."/>
        </authorList>
    </citation>
    <scope>NUCLEOTIDE SEQUENCE [LARGE SCALE GENOMIC DNA]</scope>
    <source>
        <strain evidence="1 2">SCGC AAA041-L04</strain>
    </source>
</reference>
<dbReference type="Proteomes" id="UP000033358">
    <property type="component" value="Unassembled WGS sequence"/>
</dbReference>
<accession>A0A0F5MN78</accession>
<feature type="non-terminal residue" evidence="1">
    <location>
        <position position="1"/>
    </location>
</feature>
<dbReference type="EMBL" id="JYHA01000148">
    <property type="protein sequence ID" value="KKB96029.1"/>
    <property type="molecule type" value="Genomic_DNA"/>
</dbReference>
<proteinExistence type="predicted"/>
<evidence type="ECO:0000313" key="2">
    <source>
        <dbReference type="Proteomes" id="UP000033358"/>
    </source>
</evidence>
<comment type="caution">
    <text evidence="1">The sequence shown here is derived from an EMBL/GenBank/DDBJ whole genome shotgun (WGS) entry which is preliminary data.</text>
</comment>
<name>A0A0F5MN78_9RICK</name>